<reference evidence="3" key="1">
    <citation type="submission" date="2016-10" db="EMBL/GenBank/DDBJ databases">
        <authorList>
            <person name="Varghese N."/>
            <person name="Submissions S."/>
        </authorList>
    </citation>
    <scope>NUCLEOTIDE SEQUENCE [LARGE SCALE GENOMIC DNA]</scope>
    <source>
        <strain evidence="3">CGMCC 4.3568</strain>
    </source>
</reference>
<feature type="domain" description="HTH luxR-type" evidence="1">
    <location>
        <begin position="254"/>
        <end position="319"/>
    </location>
</feature>
<sequence length="321" mass="36137">MLDALDPDSDHGRVYRALTIRGRRRSDQLVRHTGLPLAAVATALAALAEADAVLLVDEKEDLWEARPPHQVMFTVLRLEEARRAGLWQAGEELDRLYYLAQRDATYSRDVEPIDHPLDLIALTRQLQEQAAEQIRWLDRPPYYSRPRHFEAQEELQSRRLADGLRYRTVYHQAVYDDPDLFAGMTRMIDQGESARVLADLPVKLTIGDDYRALLVPEPDRAGVDGAMLVHASGLLNALAGVFETLWTLGVPMSATADREELSEQDRIVITLMAAGVTDEAIARRLQLSRRTVVRRITALLDRLGATTRFQAGVQAANRGWL</sequence>
<dbReference type="InterPro" id="IPR016032">
    <property type="entry name" value="Sig_transdc_resp-reg_C-effctor"/>
</dbReference>
<dbReference type="Pfam" id="PF00196">
    <property type="entry name" value="GerE"/>
    <property type="match status" value="1"/>
</dbReference>
<dbReference type="CDD" id="cd06170">
    <property type="entry name" value="LuxR_C_like"/>
    <property type="match status" value="1"/>
</dbReference>
<dbReference type="PANTHER" id="PTHR34293:SF1">
    <property type="entry name" value="HTH-TYPE TRANSCRIPTIONAL REGULATOR TRMBL2"/>
    <property type="match status" value="1"/>
</dbReference>
<dbReference type="Proteomes" id="UP000243799">
    <property type="component" value="Unassembled WGS sequence"/>
</dbReference>
<dbReference type="SMART" id="SM00421">
    <property type="entry name" value="HTH_LUXR"/>
    <property type="match status" value="1"/>
</dbReference>
<dbReference type="InterPro" id="IPR000792">
    <property type="entry name" value="Tscrpt_reg_LuxR_C"/>
</dbReference>
<accession>A0A1I1B0Q9</accession>
<evidence type="ECO:0000313" key="3">
    <source>
        <dbReference type="Proteomes" id="UP000243799"/>
    </source>
</evidence>
<dbReference type="AlphaFoldDB" id="A0A1I1B0Q9"/>
<dbReference type="EMBL" id="FOKG01000011">
    <property type="protein sequence ID" value="SFB43935.1"/>
    <property type="molecule type" value="Genomic_DNA"/>
</dbReference>
<dbReference type="GO" id="GO:0003677">
    <property type="term" value="F:DNA binding"/>
    <property type="evidence" value="ECO:0007669"/>
    <property type="project" value="InterPro"/>
</dbReference>
<dbReference type="OrthoDB" id="5932488at2"/>
<keyword evidence="3" id="KW-1185">Reference proteome</keyword>
<dbReference type="PANTHER" id="PTHR34293">
    <property type="entry name" value="HTH-TYPE TRANSCRIPTIONAL REGULATOR TRMBL2"/>
    <property type="match status" value="1"/>
</dbReference>
<name>A0A1I1B0Q9_9PSEU</name>
<dbReference type="STRING" id="490629.SAMN05216266_111149"/>
<protein>
    <submittedName>
        <fullName evidence="2">Regulatory protein, luxR family</fullName>
    </submittedName>
</protein>
<dbReference type="InterPro" id="IPR036388">
    <property type="entry name" value="WH-like_DNA-bd_sf"/>
</dbReference>
<dbReference type="Gene3D" id="1.10.10.10">
    <property type="entry name" value="Winged helix-like DNA-binding domain superfamily/Winged helix DNA-binding domain"/>
    <property type="match status" value="1"/>
</dbReference>
<evidence type="ECO:0000313" key="2">
    <source>
        <dbReference type="EMBL" id="SFB43935.1"/>
    </source>
</evidence>
<dbReference type="RefSeq" id="WP_091674625.1">
    <property type="nucleotide sequence ID" value="NZ_FOKG01000011.1"/>
</dbReference>
<dbReference type="InterPro" id="IPR051797">
    <property type="entry name" value="TrmB-like"/>
</dbReference>
<proteinExistence type="predicted"/>
<gene>
    <name evidence="2" type="ORF">SAMN05216266_111149</name>
</gene>
<evidence type="ECO:0000259" key="1">
    <source>
        <dbReference type="PROSITE" id="PS50043"/>
    </source>
</evidence>
<organism evidence="2 3">
    <name type="scientific">Amycolatopsis marina</name>
    <dbReference type="NCBI Taxonomy" id="490629"/>
    <lineage>
        <taxon>Bacteria</taxon>
        <taxon>Bacillati</taxon>
        <taxon>Actinomycetota</taxon>
        <taxon>Actinomycetes</taxon>
        <taxon>Pseudonocardiales</taxon>
        <taxon>Pseudonocardiaceae</taxon>
        <taxon>Amycolatopsis</taxon>
    </lineage>
</organism>
<dbReference type="GO" id="GO:0006355">
    <property type="term" value="P:regulation of DNA-templated transcription"/>
    <property type="evidence" value="ECO:0007669"/>
    <property type="project" value="InterPro"/>
</dbReference>
<dbReference type="SUPFAM" id="SSF46894">
    <property type="entry name" value="C-terminal effector domain of the bipartite response regulators"/>
    <property type="match status" value="1"/>
</dbReference>
<dbReference type="PROSITE" id="PS50043">
    <property type="entry name" value="HTH_LUXR_2"/>
    <property type="match status" value="1"/>
</dbReference>